<dbReference type="EMBL" id="BLXT01000331">
    <property type="protein sequence ID" value="GFN76034.1"/>
    <property type="molecule type" value="Genomic_DNA"/>
</dbReference>
<gene>
    <name evidence="2" type="ORF">PoB_000254000</name>
</gene>
<protein>
    <submittedName>
        <fullName evidence="2">Uncharacterized protein</fullName>
    </submittedName>
</protein>
<evidence type="ECO:0000256" key="1">
    <source>
        <dbReference type="SAM" id="Phobius"/>
    </source>
</evidence>
<keyword evidence="1" id="KW-0472">Membrane</keyword>
<proteinExistence type="predicted"/>
<feature type="transmembrane region" description="Helical" evidence="1">
    <location>
        <begin position="12"/>
        <end position="34"/>
    </location>
</feature>
<comment type="caution">
    <text evidence="2">The sequence shown here is derived from an EMBL/GenBank/DDBJ whole genome shotgun (WGS) entry which is preliminary data.</text>
</comment>
<keyword evidence="3" id="KW-1185">Reference proteome</keyword>
<accession>A0AAV3XZE8</accession>
<dbReference type="AlphaFoldDB" id="A0AAV3XZE8"/>
<keyword evidence="1" id="KW-1133">Transmembrane helix</keyword>
<evidence type="ECO:0000313" key="3">
    <source>
        <dbReference type="Proteomes" id="UP000735302"/>
    </source>
</evidence>
<keyword evidence="1" id="KW-0812">Transmembrane</keyword>
<evidence type="ECO:0000313" key="2">
    <source>
        <dbReference type="EMBL" id="GFN76034.1"/>
    </source>
</evidence>
<sequence>MQSLLPSPPSPPPLITFTYIAIATTSITAITNTIDITTQSLLPSPPSPSPLITFTYIATLITTTLTTAITTTLVTAITTISTNMTNIIVPTTTSTPTITIILSQEETMRTIISGAAGWQNDRDIKSDRQ</sequence>
<organism evidence="2 3">
    <name type="scientific">Plakobranchus ocellatus</name>
    <dbReference type="NCBI Taxonomy" id="259542"/>
    <lineage>
        <taxon>Eukaryota</taxon>
        <taxon>Metazoa</taxon>
        <taxon>Spiralia</taxon>
        <taxon>Lophotrochozoa</taxon>
        <taxon>Mollusca</taxon>
        <taxon>Gastropoda</taxon>
        <taxon>Heterobranchia</taxon>
        <taxon>Euthyneura</taxon>
        <taxon>Panpulmonata</taxon>
        <taxon>Sacoglossa</taxon>
        <taxon>Placobranchoidea</taxon>
        <taxon>Plakobranchidae</taxon>
        <taxon>Plakobranchus</taxon>
    </lineage>
</organism>
<feature type="transmembrane region" description="Helical" evidence="1">
    <location>
        <begin position="54"/>
        <end position="77"/>
    </location>
</feature>
<dbReference type="Proteomes" id="UP000735302">
    <property type="component" value="Unassembled WGS sequence"/>
</dbReference>
<name>A0AAV3XZE8_9GAST</name>
<reference evidence="2 3" key="1">
    <citation type="journal article" date="2021" name="Elife">
        <title>Chloroplast acquisition without the gene transfer in kleptoplastic sea slugs, Plakobranchus ocellatus.</title>
        <authorList>
            <person name="Maeda T."/>
            <person name="Takahashi S."/>
            <person name="Yoshida T."/>
            <person name="Shimamura S."/>
            <person name="Takaki Y."/>
            <person name="Nagai Y."/>
            <person name="Toyoda A."/>
            <person name="Suzuki Y."/>
            <person name="Arimoto A."/>
            <person name="Ishii H."/>
            <person name="Satoh N."/>
            <person name="Nishiyama T."/>
            <person name="Hasebe M."/>
            <person name="Maruyama T."/>
            <person name="Minagawa J."/>
            <person name="Obokata J."/>
            <person name="Shigenobu S."/>
        </authorList>
    </citation>
    <scope>NUCLEOTIDE SEQUENCE [LARGE SCALE GENOMIC DNA]</scope>
</reference>